<dbReference type="SUPFAM" id="SSF140984">
    <property type="entry name" value="PTPA-like"/>
    <property type="match status" value="1"/>
</dbReference>
<comment type="catalytic activity">
    <reaction evidence="1 7">
        <text>[protein]-peptidylproline (omega=180) = [protein]-peptidylproline (omega=0)</text>
        <dbReference type="Rhea" id="RHEA:16237"/>
        <dbReference type="Rhea" id="RHEA-COMP:10747"/>
        <dbReference type="Rhea" id="RHEA-COMP:10748"/>
        <dbReference type="ChEBI" id="CHEBI:83833"/>
        <dbReference type="ChEBI" id="CHEBI:83834"/>
        <dbReference type="EC" id="5.2.1.8"/>
    </reaction>
</comment>
<comment type="subcellular location">
    <subcellularLocation>
        <location evidence="2 7">Cytoplasm</location>
    </subcellularLocation>
</comment>
<comment type="similarity">
    <text evidence="3 7">Belongs to the PTPA-type PPIase family.</text>
</comment>
<dbReference type="FunFam" id="1.20.120.1150:FF:000002">
    <property type="entry name" value="Serine/threonine-protein phosphatase 2A activator"/>
    <property type="match status" value="1"/>
</dbReference>
<accession>A0A9Q0FQP6</accession>
<sequence>MHKQGLVRDCARYLAQLVGSYCRFPDEPMAGRNQRSKRPTFIHLNPPLPNEKEEMEEAPPHDHSNNSHDPQCPKSPTPSCNSSTCANCGGPTAFPPPPSWSEVSPPPVYRPIRAPAINLPPNANTQAIILAPVPQAQRVLPISPPYHFQAPSKKIQSPDDIRRFHDSSSGKNFLGFVVALSESIRSRKISDPCHQSPTVNTILSLLQTLIQWVDEIPPAQQSARYGNISYRTWHERLVDNSESLMLQFLPDELKASVVEIVPYFTDSFGNSSRIDYGTGHETNFAAWLHCLARMGVVKEEDYQALVARVFVKYLELMRKLQLVYCLEPAGSHGVWGLDDYHFLPFIFGSSQLIDHKYMKPKSIHNEDILENFSNEYLYLSCIAFIRKVKKGLFAEHSPLLDDISGVPNWNKVNSGLLKMYKAEVLEKVPIMQHFLFGWLIKWE</sequence>
<evidence type="ECO:0000256" key="3">
    <source>
        <dbReference type="ARBA" id="ARBA00011019"/>
    </source>
</evidence>
<feature type="region of interest" description="Disordered" evidence="8">
    <location>
        <begin position="24"/>
        <end position="83"/>
    </location>
</feature>
<evidence type="ECO:0000313" key="10">
    <source>
        <dbReference type="Proteomes" id="UP001141552"/>
    </source>
</evidence>
<evidence type="ECO:0000256" key="6">
    <source>
        <dbReference type="ARBA" id="ARBA00023235"/>
    </source>
</evidence>
<name>A0A9Q0FQP6_9ROSI</name>
<dbReference type="Proteomes" id="UP001141552">
    <property type="component" value="Unassembled WGS sequence"/>
</dbReference>
<gene>
    <name evidence="9" type="ORF">Tsubulata_047611</name>
</gene>
<reference evidence="9" key="2">
    <citation type="journal article" date="2023" name="Plants (Basel)">
        <title>Annotation of the Turnera subulata (Passifloraceae) Draft Genome Reveals the S-Locus Evolved after the Divergence of Turneroideae from Passifloroideae in a Stepwise Manner.</title>
        <authorList>
            <person name="Henning P.M."/>
            <person name="Roalson E.H."/>
            <person name="Mir W."/>
            <person name="McCubbin A.G."/>
            <person name="Shore J.S."/>
        </authorList>
    </citation>
    <scope>NUCLEOTIDE SEQUENCE</scope>
    <source>
        <strain evidence="9">F60SS</strain>
    </source>
</reference>
<dbReference type="PANTHER" id="PTHR10012">
    <property type="entry name" value="SERINE/THREONINE-PROTEIN PHOSPHATASE 2A REGULATORY SUBUNIT B"/>
    <property type="match status" value="1"/>
</dbReference>
<keyword evidence="6 7" id="KW-0413">Isomerase</keyword>
<dbReference type="AlphaFoldDB" id="A0A9Q0FQP6"/>
<dbReference type="GO" id="GO:0007052">
    <property type="term" value="P:mitotic spindle organization"/>
    <property type="evidence" value="ECO:0007669"/>
    <property type="project" value="TreeGrafter"/>
</dbReference>
<keyword evidence="10" id="KW-1185">Reference proteome</keyword>
<dbReference type="Gene3D" id="1.20.120.1150">
    <property type="match status" value="1"/>
</dbReference>
<dbReference type="GO" id="GO:0005634">
    <property type="term" value="C:nucleus"/>
    <property type="evidence" value="ECO:0007669"/>
    <property type="project" value="TreeGrafter"/>
</dbReference>
<evidence type="ECO:0000256" key="8">
    <source>
        <dbReference type="SAM" id="MobiDB-lite"/>
    </source>
</evidence>
<dbReference type="CDD" id="cd04087">
    <property type="entry name" value="PTPA"/>
    <property type="match status" value="1"/>
</dbReference>
<reference evidence="9" key="1">
    <citation type="submission" date="2022-02" db="EMBL/GenBank/DDBJ databases">
        <authorList>
            <person name="Henning P.M."/>
            <person name="McCubbin A.G."/>
            <person name="Shore J.S."/>
        </authorList>
    </citation>
    <scope>NUCLEOTIDE SEQUENCE</scope>
    <source>
        <strain evidence="9">F60SS</strain>
        <tissue evidence="9">Leaves</tissue>
    </source>
</reference>
<protein>
    <recommendedName>
        <fullName evidence="7">Serine/threonine-protein phosphatase 2A activator</fullName>
        <ecNumber evidence="7">5.2.1.8</ecNumber>
    </recommendedName>
    <alternativeName>
        <fullName evidence="7">Phosphotyrosyl phosphatase activator</fullName>
    </alternativeName>
</protein>
<evidence type="ECO:0000256" key="2">
    <source>
        <dbReference type="ARBA" id="ARBA00004496"/>
    </source>
</evidence>
<keyword evidence="5 7" id="KW-0697">Rotamase</keyword>
<evidence type="ECO:0000256" key="4">
    <source>
        <dbReference type="ARBA" id="ARBA00022490"/>
    </source>
</evidence>
<dbReference type="InterPro" id="IPR004327">
    <property type="entry name" value="Phstyr_phstse_ac"/>
</dbReference>
<evidence type="ECO:0000256" key="7">
    <source>
        <dbReference type="RuleBase" id="RU361210"/>
    </source>
</evidence>
<keyword evidence="4 7" id="KW-0963">Cytoplasm</keyword>
<dbReference type="EMBL" id="JAKUCV010004283">
    <property type="protein sequence ID" value="KAJ4835842.1"/>
    <property type="molecule type" value="Genomic_DNA"/>
</dbReference>
<dbReference type="InterPro" id="IPR037218">
    <property type="entry name" value="PTPA_sf"/>
</dbReference>
<evidence type="ECO:0000256" key="1">
    <source>
        <dbReference type="ARBA" id="ARBA00000971"/>
    </source>
</evidence>
<dbReference type="GO" id="GO:0000159">
    <property type="term" value="C:protein phosphatase type 2A complex"/>
    <property type="evidence" value="ECO:0007669"/>
    <property type="project" value="TreeGrafter"/>
</dbReference>
<organism evidence="9 10">
    <name type="scientific">Turnera subulata</name>
    <dbReference type="NCBI Taxonomy" id="218843"/>
    <lineage>
        <taxon>Eukaryota</taxon>
        <taxon>Viridiplantae</taxon>
        <taxon>Streptophyta</taxon>
        <taxon>Embryophyta</taxon>
        <taxon>Tracheophyta</taxon>
        <taxon>Spermatophyta</taxon>
        <taxon>Magnoliopsida</taxon>
        <taxon>eudicotyledons</taxon>
        <taxon>Gunneridae</taxon>
        <taxon>Pentapetalae</taxon>
        <taxon>rosids</taxon>
        <taxon>fabids</taxon>
        <taxon>Malpighiales</taxon>
        <taxon>Passifloraceae</taxon>
        <taxon>Turnera</taxon>
    </lineage>
</organism>
<evidence type="ECO:0000256" key="5">
    <source>
        <dbReference type="ARBA" id="ARBA00023110"/>
    </source>
</evidence>
<dbReference type="Pfam" id="PF03095">
    <property type="entry name" value="PTPA"/>
    <property type="match status" value="1"/>
</dbReference>
<dbReference type="EC" id="5.2.1.8" evidence="7"/>
<comment type="function">
    <text evidence="7">PPIases accelerate the folding of proteins. It catalyzes the cis-trans isomerization of proline imidic peptide bonds in oligopeptides.</text>
</comment>
<proteinExistence type="inferred from homology"/>
<evidence type="ECO:0000313" key="9">
    <source>
        <dbReference type="EMBL" id="KAJ4835842.1"/>
    </source>
</evidence>
<comment type="caution">
    <text evidence="9">The sequence shown here is derived from an EMBL/GenBank/DDBJ whole genome shotgun (WGS) entry which is preliminary data.</text>
</comment>
<dbReference type="InterPro" id="IPR043170">
    <property type="entry name" value="PTPA_C_lid"/>
</dbReference>
<dbReference type="GO" id="GO:0008160">
    <property type="term" value="F:protein tyrosine phosphatase activator activity"/>
    <property type="evidence" value="ECO:0007669"/>
    <property type="project" value="TreeGrafter"/>
</dbReference>
<dbReference type="PANTHER" id="PTHR10012:SF0">
    <property type="entry name" value="SERINE_THREONINE-PROTEIN PHOSPHATASE 2A ACTIVATOR"/>
    <property type="match status" value="1"/>
</dbReference>
<dbReference type="GO" id="GO:0003755">
    <property type="term" value="F:peptidyl-prolyl cis-trans isomerase activity"/>
    <property type="evidence" value="ECO:0007669"/>
    <property type="project" value="UniProtKB-KW"/>
</dbReference>
<dbReference type="OrthoDB" id="16120at2759"/>
<dbReference type="GO" id="GO:0005737">
    <property type="term" value="C:cytoplasm"/>
    <property type="evidence" value="ECO:0007669"/>
    <property type="project" value="UniProtKB-SubCell"/>
</dbReference>